<dbReference type="EMBL" id="LNZH02000116">
    <property type="protein sequence ID" value="OCB90837.1"/>
    <property type="molecule type" value="Genomic_DNA"/>
</dbReference>
<dbReference type="InterPro" id="IPR055561">
    <property type="entry name" value="DUF7137"/>
</dbReference>
<sequence length="166" mass="17859">MSESQSSSDSGSFVSIPQTAAEGGLSFTQPATTSSAFFKIASGSPVTIGWNFTSLYVTPERLTVSAICDNGNTYPVGPTDGVIDGTATEVVWDVYSYQQANPSVPLAIASYTLTIWDERGPSATRSAGYFSPNSNLVFALYTPQAYTPLTDGETFDFFHTFSRRRN</sequence>
<feature type="domain" description="DUF7137" evidence="1">
    <location>
        <begin position="20"/>
        <end position="152"/>
    </location>
</feature>
<gene>
    <name evidence="2" type="ORF">A7U60_g1948</name>
</gene>
<organism evidence="2 3">
    <name type="scientific">Sanghuangporus baumii</name>
    <name type="common">Phellinus baumii</name>
    <dbReference type="NCBI Taxonomy" id="108892"/>
    <lineage>
        <taxon>Eukaryota</taxon>
        <taxon>Fungi</taxon>
        <taxon>Dikarya</taxon>
        <taxon>Basidiomycota</taxon>
        <taxon>Agaricomycotina</taxon>
        <taxon>Agaricomycetes</taxon>
        <taxon>Hymenochaetales</taxon>
        <taxon>Hymenochaetaceae</taxon>
        <taxon>Sanghuangporus</taxon>
    </lineage>
</organism>
<dbReference type="PANTHER" id="PTHR42028">
    <property type="entry name" value="CHROMOSOME 1, WHOLE GENOME SHOTGUN SEQUENCE"/>
    <property type="match status" value="1"/>
</dbReference>
<name>A0A9Q5I350_SANBA</name>
<proteinExistence type="predicted"/>
<evidence type="ECO:0000313" key="2">
    <source>
        <dbReference type="EMBL" id="OCB90837.1"/>
    </source>
</evidence>
<keyword evidence="3" id="KW-1185">Reference proteome</keyword>
<protein>
    <recommendedName>
        <fullName evidence="1">DUF7137 domain-containing protein</fullName>
    </recommendedName>
</protein>
<accession>A0A9Q5I350</accession>
<reference evidence="2" key="1">
    <citation type="submission" date="2016-06" db="EMBL/GenBank/DDBJ databases">
        <title>Draft Genome sequence of the fungus Inonotus baumii.</title>
        <authorList>
            <person name="Zhu H."/>
            <person name="Lin W."/>
        </authorList>
    </citation>
    <scope>NUCLEOTIDE SEQUENCE</scope>
    <source>
        <strain evidence="2">821</strain>
    </source>
</reference>
<evidence type="ECO:0000313" key="3">
    <source>
        <dbReference type="Proteomes" id="UP000757232"/>
    </source>
</evidence>
<evidence type="ECO:0000259" key="1">
    <source>
        <dbReference type="Pfam" id="PF23585"/>
    </source>
</evidence>
<dbReference type="Pfam" id="PF23585">
    <property type="entry name" value="DUF7137"/>
    <property type="match status" value="1"/>
</dbReference>
<dbReference type="PANTHER" id="PTHR42028:SF1">
    <property type="entry name" value="YALI0E30657P"/>
    <property type="match status" value="1"/>
</dbReference>
<comment type="caution">
    <text evidence="2">The sequence shown here is derived from an EMBL/GenBank/DDBJ whole genome shotgun (WGS) entry which is preliminary data.</text>
</comment>
<dbReference type="AlphaFoldDB" id="A0A9Q5I350"/>
<dbReference type="Proteomes" id="UP000757232">
    <property type="component" value="Unassembled WGS sequence"/>
</dbReference>
<dbReference type="OrthoDB" id="2435509at2759"/>